<dbReference type="EMBL" id="CAJNOH010003152">
    <property type="protein sequence ID" value="CAF1325519.1"/>
    <property type="molecule type" value="Genomic_DNA"/>
</dbReference>
<evidence type="ECO:0000313" key="4">
    <source>
        <dbReference type="Proteomes" id="UP000663870"/>
    </source>
</evidence>
<organism evidence="1 3">
    <name type="scientific">Rotaria sordida</name>
    <dbReference type="NCBI Taxonomy" id="392033"/>
    <lineage>
        <taxon>Eukaryota</taxon>
        <taxon>Metazoa</taxon>
        <taxon>Spiralia</taxon>
        <taxon>Gnathifera</taxon>
        <taxon>Rotifera</taxon>
        <taxon>Eurotatoria</taxon>
        <taxon>Bdelloidea</taxon>
        <taxon>Philodinida</taxon>
        <taxon>Philodinidae</taxon>
        <taxon>Rotaria</taxon>
    </lineage>
</organism>
<accession>A0A815FHL3</accession>
<evidence type="ECO:0000313" key="3">
    <source>
        <dbReference type="Proteomes" id="UP000663854"/>
    </source>
</evidence>
<proteinExistence type="predicted"/>
<reference evidence="1" key="1">
    <citation type="submission" date="2021-02" db="EMBL/GenBank/DDBJ databases">
        <authorList>
            <person name="Nowell W R."/>
        </authorList>
    </citation>
    <scope>NUCLEOTIDE SEQUENCE</scope>
</reference>
<evidence type="ECO:0000313" key="1">
    <source>
        <dbReference type="EMBL" id="CAF1325519.1"/>
    </source>
</evidence>
<sequence length="377" mass="41642">MGNIQSDFEKVGDAFKEAGQQIENGFKVVGNGVVNVTRTAVEGTVDTANTVADGTVMVATIIGDSLGGFTDEYEKTYENVSHFSLAPSFGANLTSDSCSAMDKYLLAAIGETFFHTVNNKQSSSWDETLQLMSTNKYLQETSSQSKSSTFDNGSTEVFKSGQSVDEIMVGQMCSWFRNFIGDSDILDSLHLDINSIARVASTKGTSKPKSLASAIRRHERYEKTIVDIGLLEFPDVSKPYFTLYRIQLTSWSDSTRTMFVEENSNGITSDLTIKTYKPNVEFMQTIAHDVLQTAIAEAENLFSSAKPRQNVTDYGYDDRFHAWVDVQGLGIRNDYARYVGPGNEHQFVWLSVALAGSSDPYTPPGMYKEENGIVTRN</sequence>
<protein>
    <submittedName>
        <fullName evidence="1">Uncharacterized protein</fullName>
    </submittedName>
</protein>
<name>A0A815FHL3_9BILA</name>
<evidence type="ECO:0000313" key="2">
    <source>
        <dbReference type="EMBL" id="CAF1588261.1"/>
    </source>
</evidence>
<dbReference type="Proteomes" id="UP000663870">
    <property type="component" value="Unassembled WGS sequence"/>
</dbReference>
<comment type="caution">
    <text evidence="1">The sequence shown here is derived from an EMBL/GenBank/DDBJ whole genome shotgun (WGS) entry which is preliminary data.</text>
</comment>
<keyword evidence="4" id="KW-1185">Reference proteome</keyword>
<dbReference type="Proteomes" id="UP000663854">
    <property type="component" value="Unassembled WGS sequence"/>
</dbReference>
<dbReference type="AlphaFoldDB" id="A0A815FHL3"/>
<dbReference type="EMBL" id="CAJNOL010004443">
    <property type="protein sequence ID" value="CAF1588261.1"/>
    <property type="molecule type" value="Genomic_DNA"/>
</dbReference>
<gene>
    <name evidence="2" type="ORF">JXQ802_LOCUS46956</name>
    <name evidence="1" type="ORF">PYM288_LOCUS31137</name>
</gene>